<feature type="domain" description="SHOCT" evidence="2">
    <location>
        <begin position="61"/>
        <end position="86"/>
    </location>
</feature>
<accession>A0A1T4JMM2</accession>
<keyword evidence="1" id="KW-0812">Transmembrane</keyword>
<feature type="transmembrane region" description="Helical" evidence="1">
    <location>
        <begin position="16"/>
        <end position="40"/>
    </location>
</feature>
<dbReference type="AlphaFoldDB" id="A0A1T4JMM2"/>
<dbReference type="InterPro" id="IPR018649">
    <property type="entry name" value="SHOCT"/>
</dbReference>
<proteinExistence type="predicted"/>
<dbReference type="EMBL" id="FUWM01000003">
    <property type="protein sequence ID" value="SJZ31398.1"/>
    <property type="molecule type" value="Genomic_DNA"/>
</dbReference>
<dbReference type="Proteomes" id="UP000190625">
    <property type="component" value="Unassembled WGS sequence"/>
</dbReference>
<dbReference type="Pfam" id="PF09851">
    <property type="entry name" value="SHOCT"/>
    <property type="match status" value="1"/>
</dbReference>
<name>A0A1T4JMM2_9FIRM</name>
<evidence type="ECO:0000256" key="1">
    <source>
        <dbReference type="SAM" id="Phobius"/>
    </source>
</evidence>
<evidence type="ECO:0000259" key="2">
    <source>
        <dbReference type="Pfam" id="PF09851"/>
    </source>
</evidence>
<dbReference type="STRING" id="142842.SAMN02745118_00214"/>
<reference evidence="4" key="1">
    <citation type="submission" date="2017-02" db="EMBL/GenBank/DDBJ databases">
        <authorList>
            <person name="Varghese N."/>
            <person name="Submissions S."/>
        </authorList>
    </citation>
    <scope>NUCLEOTIDE SEQUENCE [LARGE SCALE GENOMIC DNA]</scope>
    <source>
        <strain evidence="4">ATCC BAA-73</strain>
    </source>
</reference>
<sequence>MFGCGFGWRGFGRYGFGGFGMGFTNILFWGLIIVAIVLIVKAIKSNGNQKVLQSSSNTSSSLEILKERYARGEINKQEFEEKKKDLGY</sequence>
<keyword evidence="1" id="KW-1133">Transmembrane helix</keyword>
<protein>
    <submittedName>
        <fullName evidence="3">Putative membrane protein</fullName>
    </submittedName>
</protein>
<dbReference type="RefSeq" id="WP_078808742.1">
    <property type="nucleotide sequence ID" value="NZ_FUWM01000003.1"/>
</dbReference>
<keyword evidence="1" id="KW-0472">Membrane</keyword>
<organism evidence="3 4">
    <name type="scientific">Selenihalanaerobacter shriftii</name>
    <dbReference type="NCBI Taxonomy" id="142842"/>
    <lineage>
        <taxon>Bacteria</taxon>
        <taxon>Bacillati</taxon>
        <taxon>Bacillota</taxon>
        <taxon>Clostridia</taxon>
        <taxon>Halanaerobiales</taxon>
        <taxon>Halobacteroidaceae</taxon>
        <taxon>Selenihalanaerobacter</taxon>
    </lineage>
</organism>
<evidence type="ECO:0000313" key="3">
    <source>
        <dbReference type="EMBL" id="SJZ31398.1"/>
    </source>
</evidence>
<keyword evidence="4" id="KW-1185">Reference proteome</keyword>
<evidence type="ECO:0000313" key="4">
    <source>
        <dbReference type="Proteomes" id="UP000190625"/>
    </source>
</evidence>
<gene>
    <name evidence="3" type="ORF">SAMN02745118_00214</name>
</gene>